<keyword evidence="11" id="KW-1185">Reference proteome</keyword>
<dbReference type="InterPro" id="IPR029044">
    <property type="entry name" value="Nucleotide-diphossugar_trans"/>
</dbReference>
<evidence type="ECO:0000256" key="9">
    <source>
        <dbReference type="SAM" id="Phobius"/>
    </source>
</evidence>
<comment type="subcellular location">
    <subcellularLocation>
        <location evidence="1">Endomembrane system</location>
        <topology evidence="1">Multi-pass membrane protein</topology>
    </subcellularLocation>
</comment>
<reference evidence="10" key="1">
    <citation type="submission" date="2018-01" db="EMBL/GenBank/DDBJ databases">
        <authorList>
            <person name="Mao J.F."/>
        </authorList>
    </citation>
    <scope>NUCLEOTIDE SEQUENCE</scope>
    <source>
        <strain evidence="10">Huo1</strain>
        <tissue evidence="10">Leaf</tissue>
    </source>
</reference>
<evidence type="ECO:0000256" key="6">
    <source>
        <dbReference type="ARBA" id="ARBA00023136"/>
    </source>
</evidence>
<dbReference type="AlphaFoldDB" id="A0A8X8WFH5"/>
<evidence type="ECO:0000313" key="11">
    <source>
        <dbReference type="Proteomes" id="UP000298416"/>
    </source>
</evidence>
<dbReference type="PANTHER" id="PTHR13301">
    <property type="entry name" value="X-BOX TRANSCRIPTION FACTOR-RELATED"/>
    <property type="match status" value="1"/>
</dbReference>
<evidence type="ECO:0000313" key="10">
    <source>
        <dbReference type="EMBL" id="KAG6393394.1"/>
    </source>
</evidence>
<dbReference type="Proteomes" id="UP000298416">
    <property type="component" value="Unassembled WGS sequence"/>
</dbReference>
<dbReference type="GO" id="GO:0030244">
    <property type="term" value="P:cellulose biosynthetic process"/>
    <property type="evidence" value="ECO:0007669"/>
    <property type="project" value="InterPro"/>
</dbReference>
<sequence length="193" mass="21182">MATISLHSSYNLRATKTALNTCTVQQPRAALSRLHMLLHASVQVLPWGLIALAELIFAAVWTLSKAFRLRPVARAAAPENLPGDGSLPGVDVFVCTADPKKEPVAEVMNTVVSAKAMDYAAEKLAVYLSDDGGAAATRYAIKEACRFAESWCRFVGCMGSRRGALRRFSRLLVKTRGKLWRAMSLMLNWIKSR</sequence>
<dbReference type="Gene3D" id="3.90.550.10">
    <property type="entry name" value="Spore Coat Polysaccharide Biosynthesis Protein SpsA, Chain A"/>
    <property type="match status" value="1"/>
</dbReference>
<reference evidence="10" key="2">
    <citation type="submission" date="2020-08" db="EMBL/GenBank/DDBJ databases">
        <title>Plant Genome Project.</title>
        <authorList>
            <person name="Zhang R.-G."/>
        </authorList>
    </citation>
    <scope>NUCLEOTIDE SEQUENCE</scope>
    <source>
        <strain evidence="10">Huo1</strain>
        <tissue evidence="10">Leaf</tissue>
    </source>
</reference>
<dbReference type="GO" id="GO:0016760">
    <property type="term" value="F:cellulose synthase (UDP-forming) activity"/>
    <property type="evidence" value="ECO:0007669"/>
    <property type="project" value="InterPro"/>
</dbReference>
<dbReference type="InterPro" id="IPR005150">
    <property type="entry name" value="Cellulose_synth"/>
</dbReference>
<evidence type="ECO:0000256" key="2">
    <source>
        <dbReference type="ARBA" id="ARBA00022676"/>
    </source>
</evidence>
<evidence type="ECO:0000256" key="4">
    <source>
        <dbReference type="ARBA" id="ARBA00022692"/>
    </source>
</evidence>
<keyword evidence="3" id="KW-0808">Transferase</keyword>
<dbReference type="Pfam" id="PF03552">
    <property type="entry name" value="Cellulose_synt"/>
    <property type="match status" value="1"/>
</dbReference>
<dbReference type="GO" id="GO:0012505">
    <property type="term" value="C:endomembrane system"/>
    <property type="evidence" value="ECO:0007669"/>
    <property type="project" value="UniProtKB-SubCell"/>
</dbReference>
<organism evidence="10">
    <name type="scientific">Salvia splendens</name>
    <name type="common">Scarlet sage</name>
    <dbReference type="NCBI Taxonomy" id="180675"/>
    <lineage>
        <taxon>Eukaryota</taxon>
        <taxon>Viridiplantae</taxon>
        <taxon>Streptophyta</taxon>
        <taxon>Embryophyta</taxon>
        <taxon>Tracheophyta</taxon>
        <taxon>Spermatophyta</taxon>
        <taxon>Magnoliopsida</taxon>
        <taxon>eudicotyledons</taxon>
        <taxon>Gunneridae</taxon>
        <taxon>Pentapetalae</taxon>
        <taxon>asterids</taxon>
        <taxon>lamiids</taxon>
        <taxon>Lamiales</taxon>
        <taxon>Lamiaceae</taxon>
        <taxon>Nepetoideae</taxon>
        <taxon>Mentheae</taxon>
        <taxon>Salviinae</taxon>
        <taxon>Salvia</taxon>
        <taxon>Salvia subgen. Calosphace</taxon>
        <taxon>core Calosphace</taxon>
    </lineage>
</organism>
<feature type="binding site" evidence="8">
    <location>
        <position position="102"/>
    </location>
    <ligand>
        <name>UDP-alpha-D-glucose</name>
        <dbReference type="ChEBI" id="CHEBI:58885"/>
    </ligand>
</feature>
<comment type="caution">
    <text evidence="10">The sequence shown here is derived from an EMBL/GenBank/DDBJ whole genome shotgun (WGS) entry which is preliminary data.</text>
</comment>
<name>A0A8X8WFH5_SALSN</name>
<dbReference type="GO" id="GO:0016020">
    <property type="term" value="C:membrane"/>
    <property type="evidence" value="ECO:0007669"/>
    <property type="project" value="InterPro"/>
</dbReference>
<evidence type="ECO:0000256" key="3">
    <source>
        <dbReference type="ARBA" id="ARBA00022679"/>
    </source>
</evidence>
<feature type="binding site" evidence="8">
    <location>
        <position position="131"/>
    </location>
    <ligand>
        <name>UDP-alpha-D-glucose</name>
        <dbReference type="ChEBI" id="CHEBI:58885"/>
    </ligand>
</feature>
<keyword evidence="7" id="KW-0961">Cell wall biogenesis/degradation</keyword>
<dbReference type="GO" id="GO:0071555">
    <property type="term" value="P:cell wall organization"/>
    <property type="evidence" value="ECO:0007669"/>
    <property type="project" value="UniProtKB-KW"/>
</dbReference>
<protein>
    <submittedName>
        <fullName evidence="10">Uncharacterized protein</fullName>
    </submittedName>
</protein>
<evidence type="ECO:0000256" key="1">
    <source>
        <dbReference type="ARBA" id="ARBA00004127"/>
    </source>
</evidence>
<proteinExistence type="predicted"/>
<keyword evidence="6 9" id="KW-0472">Membrane</keyword>
<dbReference type="EMBL" id="PNBA02000018">
    <property type="protein sequence ID" value="KAG6393394.1"/>
    <property type="molecule type" value="Genomic_DNA"/>
</dbReference>
<evidence type="ECO:0000256" key="7">
    <source>
        <dbReference type="ARBA" id="ARBA00023316"/>
    </source>
</evidence>
<keyword evidence="4 9" id="KW-0812">Transmembrane</keyword>
<keyword evidence="2" id="KW-0328">Glycosyltransferase</keyword>
<feature type="transmembrane region" description="Helical" evidence="9">
    <location>
        <begin position="44"/>
        <end position="64"/>
    </location>
</feature>
<accession>A0A8X8WFH5</accession>
<feature type="binding site" evidence="8">
    <location>
        <position position="101"/>
    </location>
    <ligand>
        <name>UDP-alpha-D-glucose</name>
        <dbReference type="ChEBI" id="CHEBI:58885"/>
    </ligand>
</feature>
<keyword evidence="5 9" id="KW-1133">Transmembrane helix</keyword>
<evidence type="ECO:0000256" key="5">
    <source>
        <dbReference type="ARBA" id="ARBA00022989"/>
    </source>
</evidence>
<evidence type="ECO:0000256" key="8">
    <source>
        <dbReference type="PIRSR" id="PIRSR605150-2"/>
    </source>
</evidence>
<gene>
    <name evidence="10" type="ORF">SASPL_147635</name>
</gene>